<evidence type="ECO:0000313" key="2">
    <source>
        <dbReference type="Proteomes" id="UP001500683"/>
    </source>
</evidence>
<dbReference type="InterPro" id="IPR039470">
    <property type="entry name" value="Nuc_deoxyri_tr2"/>
</dbReference>
<protein>
    <recommendedName>
        <fullName evidence="3">NUDIX hydrolase</fullName>
    </recommendedName>
</protein>
<name>A0ABP7W9H4_9ACTN</name>
<dbReference type="Proteomes" id="UP001500683">
    <property type="component" value="Unassembled WGS sequence"/>
</dbReference>
<proteinExistence type="predicted"/>
<accession>A0ABP7W9H4</accession>
<gene>
    <name evidence="1" type="ORF">GCM10022214_49280</name>
</gene>
<reference evidence="2" key="1">
    <citation type="journal article" date="2019" name="Int. J. Syst. Evol. Microbiol.">
        <title>The Global Catalogue of Microorganisms (GCM) 10K type strain sequencing project: providing services to taxonomists for standard genome sequencing and annotation.</title>
        <authorList>
            <consortium name="The Broad Institute Genomics Platform"/>
            <consortium name="The Broad Institute Genome Sequencing Center for Infectious Disease"/>
            <person name="Wu L."/>
            <person name="Ma J."/>
        </authorList>
    </citation>
    <scope>NUCLEOTIDE SEQUENCE [LARGE SCALE GENOMIC DNA]</scope>
    <source>
        <strain evidence="2">JCM 16702</strain>
    </source>
</reference>
<dbReference type="InterPro" id="IPR015797">
    <property type="entry name" value="NUDIX_hydrolase-like_dom_sf"/>
</dbReference>
<dbReference type="Pfam" id="PF15891">
    <property type="entry name" value="Nuc_deoxyri_tr2"/>
    <property type="match status" value="1"/>
</dbReference>
<evidence type="ECO:0008006" key="3">
    <source>
        <dbReference type="Google" id="ProtNLM"/>
    </source>
</evidence>
<sequence>MGSEVVVVHAREEPPDAWSAAVFLAGPTPRTPDVPSWRPEAVGELRARWRHPGRLVVFVPEHRHDRYEDYTDQVEWEERCLHLSDEVLFYVPRDLKTMPAFTTNVEWGMWHDSGRVVFGAPPDAPKNSYLRHYADKYGVPTAGDLPGTVAAALERIGAGAPRSGGECAVPLLVWRTEPFQRWYGAQRAAGNTLCGARVVWRHGDHWALRVRMHVAAEDRIKDNEIVLSRPDVGVVALYRRGATLDDTTVVLVREFRGPAATPDGFVHELPGGSARGPRAADPRAMAAAELAEETGLVLDAARLRPHGERQLTATLSAHRAHLFSAEITEPELARLRAAAGPHGVAADGERTHIEITTFGALLRDGSADWSTLGMLTQALVDD</sequence>
<evidence type="ECO:0000313" key="1">
    <source>
        <dbReference type="EMBL" id="GAA4083757.1"/>
    </source>
</evidence>
<dbReference type="SUPFAM" id="SSF55811">
    <property type="entry name" value="Nudix"/>
    <property type="match status" value="1"/>
</dbReference>
<organism evidence="1 2">
    <name type="scientific">Actinomadura miaoliensis</name>
    <dbReference type="NCBI Taxonomy" id="430685"/>
    <lineage>
        <taxon>Bacteria</taxon>
        <taxon>Bacillati</taxon>
        <taxon>Actinomycetota</taxon>
        <taxon>Actinomycetes</taxon>
        <taxon>Streptosporangiales</taxon>
        <taxon>Thermomonosporaceae</taxon>
        <taxon>Actinomadura</taxon>
    </lineage>
</organism>
<dbReference type="EMBL" id="BAAAZG010000036">
    <property type="protein sequence ID" value="GAA4083757.1"/>
    <property type="molecule type" value="Genomic_DNA"/>
</dbReference>
<comment type="caution">
    <text evidence="1">The sequence shown here is derived from an EMBL/GenBank/DDBJ whole genome shotgun (WGS) entry which is preliminary data.</text>
</comment>
<keyword evidence="2" id="KW-1185">Reference proteome</keyword>
<dbReference type="Gene3D" id="3.90.79.10">
    <property type="entry name" value="Nucleoside Triphosphate Pyrophosphohydrolase"/>
    <property type="match status" value="1"/>
</dbReference>
<dbReference type="Gene3D" id="3.40.50.450">
    <property type="match status" value="1"/>
</dbReference>